<evidence type="ECO:0000259" key="2">
    <source>
        <dbReference type="PROSITE" id="PS50995"/>
    </source>
</evidence>
<dbReference type="PANTHER" id="PTHR39515">
    <property type="entry name" value="CONSERVED PROTEIN"/>
    <property type="match status" value="1"/>
</dbReference>
<dbReference type="SUPFAM" id="SSF46785">
    <property type="entry name" value="Winged helix' DNA-binding domain"/>
    <property type="match status" value="1"/>
</dbReference>
<dbReference type="PROSITE" id="PS50995">
    <property type="entry name" value="HTH_MARR_2"/>
    <property type="match status" value="1"/>
</dbReference>
<dbReference type="SMART" id="SM00347">
    <property type="entry name" value="HTH_MARR"/>
    <property type="match status" value="1"/>
</dbReference>
<dbReference type="PANTHER" id="PTHR39515:SF2">
    <property type="entry name" value="HTH-TYPE TRANSCRIPTIONAL REGULATOR RV0880"/>
    <property type="match status" value="1"/>
</dbReference>
<sequence>MRNGLAELGELLALVHRATRGAAQATGEHRSAAVWGALSTLRERPLRLGDLAAASRVAQPTMTKIVEGLEAQGWVRRDADPGDARARLVVLTDAGDAALDDWRRRLVAALEPQFGGLDAEDVAALRRTVALLRERLDPSAAEVRSEPGTASSATGVLEGSATRTT</sequence>
<feature type="domain" description="HTH marR-type" evidence="2">
    <location>
        <begin position="5"/>
        <end position="134"/>
    </location>
</feature>
<name>A0AA37UKD9_9MICO</name>
<dbReference type="InterPro" id="IPR036390">
    <property type="entry name" value="WH_DNA-bd_sf"/>
</dbReference>
<gene>
    <name evidence="3" type="ORF">GCM10025874_16380</name>
</gene>
<proteinExistence type="predicted"/>
<evidence type="ECO:0000313" key="3">
    <source>
        <dbReference type="EMBL" id="GMA28385.1"/>
    </source>
</evidence>
<keyword evidence="4" id="KW-1185">Reference proteome</keyword>
<dbReference type="Gene3D" id="1.10.10.10">
    <property type="entry name" value="Winged helix-like DNA-binding domain superfamily/Winged helix DNA-binding domain"/>
    <property type="match status" value="1"/>
</dbReference>
<accession>A0AA37UKD9</accession>
<dbReference type="GO" id="GO:0003700">
    <property type="term" value="F:DNA-binding transcription factor activity"/>
    <property type="evidence" value="ECO:0007669"/>
    <property type="project" value="InterPro"/>
</dbReference>
<comment type="caution">
    <text evidence="3">The sequence shown here is derived from an EMBL/GenBank/DDBJ whole genome shotgun (WGS) entry which is preliminary data.</text>
</comment>
<feature type="region of interest" description="Disordered" evidence="1">
    <location>
        <begin position="138"/>
        <end position="165"/>
    </location>
</feature>
<dbReference type="InterPro" id="IPR052526">
    <property type="entry name" value="HTH-type_Bedaq_tolerance"/>
</dbReference>
<organism evidence="3 4">
    <name type="scientific">Arenivirga flava</name>
    <dbReference type="NCBI Taxonomy" id="1930060"/>
    <lineage>
        <taxon>Bacteria</taxon>
        <taxon>Bacillati</taxon>
        <taxon>Actinomycetota</taxon>
        <taxon>Actinomycetes</taxon>
        <taxon>Micrococcales</taxon>
        <taxon>Microbacteriaceae</taxon>
        <taxon>Arenivirga</taxon>
    </lineage>
</organism>
<dbReference type="RefSeq" id="WP_284231735.1">
    <property type="nucleotide sequence ID" value="NZ_BSUL01000001.1"/>
</dbReference>
<reference evidence="3 4" key="1">
    <citation type="journal article" date="2014" name="Int. J. Syst. Evol. Microbiol.">
        <title>Complete genome sequence of Corynebacterium casei LMG S-19264T (=DSM 44701T), isolated from a smear-ripened cheese.</title>
        <authorList>
            <consortium name="US DOE Joint Genome Institute (JGI-PGF)"/>
            <person name="Walter F."/>
            <person name="Albersmeier A."/>
            <person name="Kalinowski J."/>
            <person name="Ruckert C."/>
        </authorList>
    </citation>
    <scope>NUCLEOTIDE SEQUENCE [LARGE SCALE GENOMIC DNA]</scope>
    <source>
        <strain evidence="3 4">NBRC 112289</strain>
    </source>
</reference>
<dbReference type="InterPro" id="IPR036388">
    <property type="entry name" value="WH-like_DNA-bd_sf"/>
</dbReference>
<dbReference type="Proteomes" id="UP001157160">
    <property type="component" value="Unassembled WGS sequence"/>
</dbReference>
<dbReference type="EMBL" id="BSUL01000001">
    <property type="protein sequence ID" value="GMA28385.1"/>
    <property type="molecule type" value="Genomic_DNA"/>
</dbReference>
<evidence type="ECO:0000313" key="4">
    <source>
        <dbReference type="Proteomes" id="UP001157160"/>
    </source>
</evidence>
<evidence type="ECO:0000256" key="1">
    <source>
        <dbReference type="SAM" id="MobiDB-lite"/>
    </source>
</evidence>
<dbReference type="AlphaFoldDB" id="A0AA37UKD9"/>
<dbReference type="InterPro" id="IPR000835">
    <property type="entry name" value="HTH_MarR-typ"/>
</dbReference>
<protein>
    <submittedName>
        <fullName evidence="3">MarR family transcriptional regulator</fullName>
    </submittedName>
</protein>
<dbReference type="Pfam" id="PF01047">
    <property type="entry name" value="MarR"/>
    <property type="match status" value="1"/>
</dbReference>